<keyword evidence="1" id="KW-0812">Transmembrane</keyword>
<organism evidence="2">
    <name type="scientific">Platerodrilus sp. MNCN/DNA:86739</name>
    <dbReference type="NCBI Taxonomy" id="1905348"/>
    <lineage>
        <taxon>Eukaryota</taxon>
        <taxon>Metazoa</taxon>
        <taxon>Ecdysozoa</taxon>
        <taxon>Arthropoda</taxon>
        <taxon>Hexapoda</taxon>
        <taxon>Insecta</taxon>
        <taxon>Pterygota</taxon>
        <taxon>Neoptera</taxon>
        <taxon>Endopterygota</taxon>
        <taxon>Coleoptera</taxon>
        <taxon>Polyphaga</taxon>
        <taxon>Elateriformia</taxon>
        <taxon>Elateroidea</taxon>
        <taxon>Lycidae</taxon>
        <taxon>Leptolycinae</taxon>
        <taxon>Platerodrilus</taxon>
    </lineage>
</organism>
<evidence type="ECO:0000313" key="2">
    <source>
        <dbReference type="EMBL" id="AOT84761.1"/>
    </source>
</evidence>
<protein>
    <submittedName>
        <fullName evidence="2">ATP synthase F0 subunit 8</fullName>
    </submittedName>
</protein>
<geneLocation type="mitochondrion" evidence="2"/>
<gene>
    <name evidence="2" type="primary">ATP8</name>
</gene>
<keyword evidence="1" id="KW-1133">Transmembrane helix</keyword>
<keyword evidence="1" id="KW-0472">Membrane</keyword>
<proteinExistence type="predicted"/>
<accession>A0A342Z5E1</accession>
<sequence>MPQMAPTMWLNMLILTSTIIITLNPMIFFQMKKLNLNKKIYKNYFNNWKW</sequence>
<name>A0A342Z5E1_9COLE</name>
<evidence type="ECO:0000256" key="1">
    <source>
        <dbReference type="SAM" id="Phobius"/>
    </source>
</evidence>
<dbReference type="AlphaFoldDB" id="A0A342Z5E1"/>
<keyword evidence="2" id="KW-0496">Mitochondrion</keyword>
<dbReference type="EMBL" id="KU878647">
    <property type="protein sequence ID" value="AOT84761.1"/>
    <property type="molecule type" value="Genomic_DNA"/>
</dbReference>
<feature type="transmembrane region" description="Helical" evidence="1">
    <location>
        <begin position="12"/>
        <end position="29"/>
    </location>
</feature>
<reference evidence="2" key="1">
    <citation type="journal article" date="2016" name="Mitochondrial DNA Part B Resour">
        <title>The complete mitogenome of the trilobite beetle, Platerodrilus sp. (Elateroidea: Lycidae).</title>
        <authorList>
            <person name="Uribe J.E."/>
            <person name="Gutierrez-Rodriguez J."/>
        </authorList>
    </citation>
    <scope>NUCLEOTIDE SEQUENCE</scope>
</reference>